<dbReference type="Proteomes" id="UP001152797">
    <property type="component" value="Unassembled WGS sequence"/>
</dbReference>
<organism evidence="1">
    <name type="scientific">Cladocopium goreaui</name>
    <dbReference type="NCBI Taxonomy" id="2562237"/>
    <lineage>
        <taxon>Eukaryota</taxon>
        <taxon>Sar</taxon>
        <taxon>Alveolata</taxon>
        <taxon>Dinophyceae</taxon>
        <taxon>Suessiales</taxon>
        <taxon>Symbiodiniaceae</taxon>
        <taxon>Cladocopium</taxon>
    </lineage>
</organism>
<dbReference type="OrthoDB" id="444581at2759"/>
<dbReference type="InterPro" id="IPR051251">
    <property type="entry name" value="STK_FNIP-Repeat"/>
</dbReference>
<dbReference type="EMBL" id="CAMXCT020000895">
    <property type="protein sequence ID" value="CAL1137906.1"/>
    <property type="molecule type" value="Genomic_DNA"/>
</dbReference>
<comment type="caution">
    <text evidence="1">The sequence shown here is derived from an EMBL/GenBank/DDBJ whole genome shotgun (WGS) entry which is preliminary data.</text>
</comment>
<dbReference type="InterPro" id="IPR032675">
    <property type="entry name" value="LRR_dom_sf"/>
</dbReference>
<keyword evidence="4" id="KW-1185">Reference proteome</keyword>
<gene>
    <name evidence="1" type="ORF">C1SCF055_LOCUS12059</name>
</gene>
<reference evidence="2" key="2">
    <citation type="submission" date="2024-04" db="EMBL/GenBank/DDBJ databases">
        <authorList>
            <person name="Chen Y."/>
            <person name="Shah S."/>
            <person name="Dougan E. K."/>
            <person name="Thang M."/>
            <person name="Chan C."/>
        </authorList>
    </citation>
    <scope>NUCLEOTIDE SEQUENCE [LARGE SCALE GENOMIC DNA]</scope>
</reference>
<dbReference type="AlphaFoldDB" id="A0A9P1FQK7"/>
<proteinExistence type="predicted"/>
<dbReference type="PANTHER" id="PTHR32134:SF179">
    <property type="entry name" value="FNIP REPEAT-CONTAINING PROTEIN"/>
    <property type="match status" value="1"/>
</dbReference>
<reference evidence="1" key="1">
    <citation type="submission" date="2022-10" db="EMBL/GenBank/DDBJ databases">
        <authorList>
            <person name="Chen Y."/>
            <person name="Dougan E. K."/>
            <person name="Chan C."/>
            <person name="Rhodes N."/>
            <person name="Thang M."/>
        </authorList>
    </citation>
    <scope>NUCLEOTIDE SEQUENCE</scope>
</reference>
<name>A0A9P1FQK7_9DINO</name>
<sequence>MFKALIENIANCQALQILRPRTSDIAKQFAKPGFWFLVRPEPCRVTLPVSLQSLEFGDMFDQSLGRVSLPSGLQTLIFGHSFNQSLEEVTLPSGLHNLEFGNNFVQSLEHVTLPSNLQSLTT</sequence>
<dbReference type="Pfam" id="PF05725">
    <property type="entry name" value="FNIP"/>
    <property type="match status" value="2"/>
</dbReference>
<evidence type="ECO:0000313" key="1">
    <source>
        <dbReference type="EMBL" id="CAI3984531.1"/>
    </source>
</evidence>
<evidence type="ECO:0000313" key="3">
    <source>
        <dbReference type="EMBL" id="CAL4771843.1"/>
    </source>
</evidence>
<accession>A0A9P1FQK7</accession>
<protein>
    <submittedName>
        <fullName evidence="3">FNIP repeat-containing protein</fullName>
    </submittedName>
</protein>
<evidence type="ECO:0000313" key="2">
    <source>
        <dbReference type="EMBL" id="CAL1137906.1"/>
    </source>
</evidence>
<dbReference type="PANTHER" id="PTHR32134">
    <property type="entry name" value="FNIP REPEAT-CONTAINING PROTEIN"/>
    <property type="match status" value="1"/>
</dbReference>
<dbReference type="EMBL" id="CAMXCT010000895">
    <property type="protein sequence ID" value="CAI3984531.1"/>
    <property type="molecule type" value="Genomic_DNA"/>
</dbReference>
<dbReference type="Gene3D" id="3.80.10.10">
    <property type="entry name" value="Ribonuclease Inhibitor"/>
    <property type="match status" value="1"/>
</dbReference>
<dbReference type="EMBL" id="CAMXCT030000895">
    <property type="protein sequence ID" value="CAL4771843.1"/>
    <property type="molecule type" value="Genomic_DNA"/>
</dbReference>
<dbReference type="InterPro" id="IPR008615">
    <property type="entry name" value="FNIP"/>
</dbReference>
<evidence type="ECO:0000313" key="4">
    <source>
        <dbReference type="Proteomes" id="UP001152797"/>
    </source>
</evidence>